<evidence type="ECO:0000256" key="5">
    <source>
        <dbReference type="ARBA" id="ARBA00022679"/>
    </source>
</evidence>
<evidence type="ECO:0000256" key="8">
    <source>
        <dbReference type="ARBA" id="ARBA00022777"/>
    </source>
</evidence>
<evidence type="ECO:0000256" key="2">
    <source>
        <dbReference type="ARBA" id="ARBA00009196"/>
    </source>
</evidence>
<comment type="catalytic activity">
    <reaction evidence="11">
        <text>L-threonyl-[protein] + ATP = O-phospho-L-threonyl-[protein] + ADP + H(+)</text>
        <dbReference type="Rhea" id="RHEA:46608"/>
        <dbReference type="Rhea" id="RHEA-COMP:11060"/>
        <dbReference type="Rhea" id="RHEA-COMP:11605"/>
        <dbReference type="ChEBI" id="CHEBI:15378"/>
        <dbReference type="ChEBI" id="CHEBI:30013"/>
        <dbReference type="ChEBI" id="CHEBI:30616"/>
        <dbReference type="ChEBI" id="CHEBI:61977"/>
        <dbReference type="ChEBI" id="CHEBI:456216"/>
        <dbReference type="EC" id="2.7.11.1"/>
    </reaction>
</comment>
<dbReference type="Gene3D" id="1.10.510.10">
    <property type="entry name" value="Transferase(Phosphotransferase) domain 1"/>
    <property type="match status" value="1"/>
</dbReference>
<evidence type="ECO:0000256" key="3">
    <source>
        <dbReference type="ARBA" id="ARBA00012513"/>
    </source>
</evidence>
<dbReference type="Proteomes" id="UP000000578">
    <property type="component" value="Chromosome"/>
</dbReference>
<dbReference type="BioCyc" id="NEQU228908:GJB6-491-MONOMER"/>
<evidence type="ECO:0000259" key="13">
    <source>
        <dbReference type="PROSITE" id="PS50011"/>
    </source>
</evidence>
<dbReference type="KEGG" id="neq:NEQ464"/>
<name>Q74MY4_NANEQ</name>
<dbReference type="Pfam" id="PF01163">
    <property type="entry name" value="RIO1"/>
    <property type="match status" value="1"/>
</dbReference>
<dbReference type="EC" id="2.7.11.1" evidence="3"/>
<gene>
    <name evidence="14" type="ordered locus">NEQ464</name>
</gene>
<dbReference type="GO" id="GO:0030490">
    <property type="term" value="P:maturation of SSU-rRNA"/>
    <property type="evidence" value="ECO:0007669"/>
    <property type="project" value="TreeGrafter"/>
</dbReference>
<dbReference type="Gene3D" id="1.10.10.10">
    <property type="entry name" value="Winged helix-like DNA-binding domain superfamily/Winged helix DNA-binding domain"/>
    <property type="match status" value="1"/>
</dbReference>
<dbReference type="EMBL" id="AE017199">
    <property type="protein sequence ID" value="AAR39307.1"/>
    <property type="molecule type" value="Genomic_DNA"/>
</dbReference>
<keyword evidence="8" id="KW-0418">Kinase</keyword>
<evidence type="ECO:0000256" key="4">
    <source>
        <dbReference type="ARBA" id="ARBA00022527"/>
    </source>
</evidence>
<dbReference type="InterPro" id="IPR015285">
    <property type="entry name" value="RIO2_wHTH_N"/>
</dbReference>
<evidence type="ECO:0000256" key="10">
    <source>
        <dbReference type="ARBA" id="ARBA00022842"/>
    </source>
</evidence>
<dbReference type="InterPro" id="IPR036390">
    <property type="entry name" value="WH_DNA-bd_sf"/>
</dbReference>
<dbReference type="InterPro" id="IPR036388">
    <property type="entry name" value="WH-like_DNA-bd_sf"/>
</dbReference>
<dbReference type="SMART" id="SM00090">
    <property type="entry name" value="RIO"/>
    <property type="match status" value="1"/>
</dbReference>
<dbReference type="PATRIC" id="fig|228908.8.peg.477"/>
<dbReference type="Pfam" id="PF09202">
    <property type="entry name" value="Rio2_N"/>
    <property type="match status" value="1"/>
</dbReference>
<evidence type="ECO:0000256" key="7">
    <source>
        <dbReference type="ARBA" id="ARBA00022741"/>
    </source>
</evidence>
<evidence type="ECO:0000256" key="12">
    <source>
        <dbReference type="ARBA" id="ARBA00048679"/>
    </source>
</evidence>
<dbReference type="SUPFAM" id="SSF46785">
    <property type="entry name" value="Winged helix' DNA-binding domain"/>
    <property type="match status" value="1"/>
</dbReference>
<keyword evidence="7" id="KW-0547">Nucleotide-binding</keyword>
<reference evidence="14 15" key="1">
    <citation type="journal article" date="2003" name="Proc. Natl. Acad. Sci. U.S.A.">
        <title>The genome of Nanoarchaeum equitans: insights into early archaeal evolution and derived parasitism.</title>
        <authorList>
            <person name="Waters E."/>
            <person name="Hohn M.J."/>
            <person name="Ahel I."/>
            <person name="Graham D.E."/>
            <person name="Adams M.D."/>
            <person name="Barnstead M."/>
            <person name="Beeson K.Y."/>
            <person name="Bibbs L."/>
            <person name="Bolanos R."/>
            <person name="Keller M."/>
            <person name="Kretz K."/>
            <person name="Lin X."/>
            <person name="Mathur E."/>
            <person name="Ni J."/>
            <person name="Podar M."/>
            <person name="Richardson T."/>
            <person name="Sutton G.G."/>
            <person name="Simon M."/>
            <person name="Soll D."/>
            <person name="Stetter K.O."/>
            <person name="Short J.M."/>
            <person name="Noordewier M."/>
        </authorList>
    </citation>
    <scope>NUCLEOTIDE SEQUENCE [LARGE SCALE GENOMIC DNA]</scope>
    <source>
        <strain evidence="14 15">Kin4-M</strain>
    </source>
</reference>
<keyword evidence="15" id="KW-1185">Reference proteome</keyword>
<evidence type="ECO:0000256" key="1">
    <source>
        <dbReference type="ARBA" id="ARBA00001946"/>
    </source>
</evidence>
<dbReference type="GO" id="GO:0005829">
    <property type="term" value="C:cytosol"/>
    <property type="evidence" value="ECO:0007669"/>
    <property type="project" value="TreeGrafter"/>
</dbReference>
<dbReference type="PANTHER" id="PTHR45852">
    <property type="entry name" value="SER/THR-PROTEIN KINASE RIO2"/>
    <property type="match status" value="1"/>
</dbReference>
<feature type="domain" description="Protein kinase" evidence="13">
    <location>
        <begin position="87"/>
        <end position="280"/>
    </location>
</feature>
<proteinExistence type="inferred from homology"/>
<keyword evidence="6" id="KW-0479">Metal-binding</keyword>
<dbReference type="STRING" id="228908.NEQ464"/>
<evidence type="ECO:0000256" key="11">
    <source>
        <dbReference type="ARBA" id="ARBA00047899"/>
    </source>
</evidence>
<dbReference type="InterPro" id="IPR030484">
    <property type="entry name" value="Rio2"/>
</dbReference>
<keyword evidence="9" id="KW-0067">ATP-binding</keyword>
<organism evidence="14 15">
    <name type="scientific">Nanoarchaeum equitans (strain Kin4-M)</name>
    <dbReference type="NCBI Taxonomy" id="228908"/>
    <lineage>
        <taxon>Archaea</taxon>
        <taxon>Nanobdellota</taxon>
        <taxon>Candidatus Nanoarchaeia</taxon>
        <taxon>Nanoarchaeales</taxon>
        <taxon>Nanoarchaeaceae</taxon>
        <taxon>Nanoarchaeum</taxon>
    </lineage>
</organism>
<evidence type="ECO:0000313" key="14">
    <source>
        <dbReference type="EMBL" id="AAR39307.1"/>
    </source>
</evidence>
<evidence type="ECO:0000256" key="9">
    <source>
        <dbReference type="ARBA" id="ARBA00022840"/>
    </source>
</evidence>
<sequence>MLDNISAAILRQLDYLSKHYEWVPFEQLKKRLDYNEKIIKKKIKELLRKEYIQGIPHAKYNEWAFKITSKGLDAIAFHDLQKNKVVKKLLNPIGMGKEAEVYLALDFDDNPIVVKKHLFDRAKFKKIAKSLAYASIKWRAKQLGKKLYEINVPRAKAQIESYVLEKLYYMGFHVPKPISINRHIVVMEAILDNGFPAKQLSKLKPDKELGLKILEEYDNIVKKAKIVHGDLSPFNILVKGGEYYFIDWAQAVPSDYEEANILYKRDIENIKKFFHLDDTM</sequence>
<keyword evidence="5" id="KW-0808">Transferase</keyword>
<dbReference type="InterPro" id="IPR000719">
    <property type="entry name" value="Prot_kinase_dom"/>
</dbReference>
<dbReference type="InterPro" id="IPR000687">
    <property type="entry name" value="RIO_kinase"/>
</dbReference>
<dbReference type="AlphaFoldDB" id="Q74MY4"/>
<evidence type="ECO:0000256" key="6">
    <source>
        <dbReference type="ARBA" id="ARBA00022723"/>
    </source>
</evidence>
<dbReference type="GO" id="GO:0046872">
    <property type="term" value="F:metal ion binding"/>
    <property type="evidence" value="ECO:0007669"/>
    <property type="project" value="UniProtKB-KW"/>
</dbReference>
<dbReference type="GO" id="GO:0030688">
    <property type="term" value="C:preribosome, small subunit precursor"/>
    <property type="evidence" value="ECO:0007669"/>
    <property type="project" value="TreeGrafter"/>
</dbReference>
<comment type="cofactor">
    <cofactor evidence="1">
        <name>Mg(2+)</name>
        <dbReference type="ChEBI" id="CHEBI:18420"/>
    </cofactor>
</comment>
<dbReference type="CDD" id="cd05144">
    <property type="entry name" value="RIO2_C"/>
    <property type="match status" value="1"/>
</dbReference>
<dbReference type="HOGENOM" id="CLU_018693_1_0_2"/>
<dbReference type="GO" id="GO:0004674">
    <property type="term" value="F:protein serine/threonine kinase activity"/>
    <property type="evidence" value="ECO:0007669"/>
    <property type="project" value="UniProtKB-KW"/>
</dbReference>
<accession>Q74MY4</accession>
<dbReference type="EnsemblBacteria" id="AAR39307">
    <property type="protein sequence ID" value="AAR39307"/>
    <property type="gene ID" value="NEQ464"/>
</dbReference>
<dbReference type="InterPro" id="IPR011009">
    <property type="entry name" value="Kinase-like_dom_sf"/>
</dbReference>
<keyword evidence="4" id="KW-0723">Serine/threonine-protein kinase</keyword>
<dbReference type="PROSITE" id="PS50011">
    <property type="entry name" value="PROTEIN_KINASE_DOM"/>
    <property type="match status" value="1"/>
</dbReference>
<keyword evidence="10" id="KW-0460">Magnesium</keyword>
<comment type="similarity">
    <text evidence="2">Belongs to the protein kinase superfamily. RIO-type Ser/Thr kinase family.</text>
</comment>
<evidence type="ECO:0000313" key="15">
    <source>
        <dbReference type="Proteomes" id="UP000000578"/>
    </source>
</evidence>
<dbReference type="PANTHER" id="PTHR45852:SF1">
    <property type="entry name" value="SERINE_THREONINE-PROTEIN KINASE RIO2"/>
    <property type="match status" value="1"/>
</dbReference>
<dbReference type="SUPFAM" id="SSF56112">
    <property type="entry name" value="Protein kinase-like (PK-like)"/>
    <property type="match status" value="1"/>
</dbReference>
<dbReference type="InterPro" id="IPR018934">
    <property type="entry name" value="RIO_dom"/>
</dbReference>
<dbReference type="GO" id="GO:0005524">
    <property type="term" value="F:ATP binding"/>
    <property type="evidence" value="ECO:0007669"/>
    <property type="project" value="UniProtKB-KW"/>
</dbReference>
<dbReference type="Gene3D" id="3.30.200.20">
    <property type="entry name" value="Phosphorylase Kinase, domain 1"/>
    <property type="match status" value="1"/>
</dbReference>
<comment type="catalytic activity">
    <reaction evidence="12">
        <text>L-seryl-[protein] + ATP = O-phospho-L-seryl-[protein] + ADP + H(+)</text>
        <dbReference type="Rhea" id="RHEA:17989"/>
        <dbReference type="Rhea" id="RHEA-COMP:9863"/>
        <dbReference type="Rhea" id="RHEA-COMP:11604"/>
        <dbReference type="ChEBI" id="CHEBI:15378"/>
        <dbReference type="ChEBI" id="CHEBI:29999"/>
        <dbReference type="ChEBI" id="CHEBI:30616"/>
        <dbReference type="ChEBI" id="CHEBI:83421"/>
        <dbReference type="ChEBI" id="CHEBI:456216"/>
        <dbReference type="EC" id="2.7.11.1"/>
    </reaction>
</comment>
<protein>
    <recommendedName>
        <fullName evidence="3">non-specific serine/threonine protein kinase</fullName>
        <ecNumber evidence="3">2.7.11.1</ecNumber>
    </recommendedName>
</protein>